<keyword evidence="13" id="KW-1185">Reference proteome</keyword>
<keyword evidence="6 10" id="KW-0472">Membrane</keyword>
<evidence type="ECO:0000256" key="5">
    <source>
        <dbReference type="ARBA" id="ARBA00023040"/>
    </source>
</evidence>
<dbReference type="CDD" id="cd00637">
    <property type="entry name" value="7tm_classA_rhodopsin-like"/>
    <property type="match status" value="1"/>
</dbReference>
<dbReference type="Gene3D" id="1.20.1070.10">
    <property type="entry name" value="Rhodopsin 7-helix transmembrane proteins"/>
    <property type="match status" value="1"/>
</dbReference>
<evidence type="ECO:0000256" key="3">
    <source>
        <dbReference type="ARBA" id="ARBA00022692"/>
    </source>
</evidence>
<evidence type="ECO:0000256" key="1">
    <source>
        <dbReference type="ARBA" id="ARBA00004651"/>
    </source>
</evidence>
<proteinExistence type="predicted"/>
<protein>
    <recommendedName>
        <fullName evidence="11">G-protein coupled receptors family 1 profile domain-containing protein</fullName>
    </recommendedName>
</protein>
<feature type="transmembrane region" description="Helical" evidence="10">
    <location>
        <begin position="75"/>
        <end position="99"/>
    </location>
</feature>
<keyword evidence="7" id="KW-0675">Receptor</keyword>
<feature type="transmembrane region" description="Helical" evidence="10">
    <location>
        <begin position="288"/>
        <end position="308"/>
    </location>
</feature>
<dbReference type="OrthoDB" id="5981126at2759"/>
<evidence type="ECO:0000256" key="2">
    <source>
        <dbReference type="ARBA" id="ARBA00022475"/>
    </source>
</evidence>
<dbReference type="PANTHER" id="PTHR24246:SF27">
    <property type="entry name" value="ADENOSINE RECEPTOR, ISOFORM A"/>
    <property type="match status" value="1"/>
</dbReference>
<evidence type="ECO:0000313" key="13">
    <source>
        <dbReference type="Proteomes" id="UP000594262"/>
    </source>
</evidence>
<evidence type="ECO:0000256" key="6">
    <source>
        <dbReference type="ARBA" id="ARBA00023136"/>
    </source>
</evidence>
<dbReference type="Pfam" id="PF00001">
    <property type="entry name" value="7tm_1"/>
    <property type="match status" value="1"/>
</dbReference>
<evidence type="ECO:0000256" key="8">
    <source>
        <dbReference type="ARBA" id="ARBA00023180"/>
    </source>
</evidence>
<accession>A0A7M6DNV8</accession>
<keyword evidence="4 10" id="KW-1133">Transmembrane helix</keyword>
<organism evidence="12 13">
    <name type="scientific">Clytia hemisphaerica</name>
    <dbReference type="NCBI Taxonomy" id="252671"/>
    <lineage>
        <taxon>Eukaryota</taxon>
        <taxon>Metazoa</taxon>
        <taxon>Cnidaria</taxon>
        <taxon>Hydrozoa</taxon>
        <taxon>Hydroidolina</taxon>
        <taxon>Leptothecata</taxon>
        <taxon>Obeliida</taxon>
        <taxon>Clytiidae</taxon>
        <taxon>Clytia</taxon>
    </lineage>
</organism>
<dbReference type="AlphaFoldDB" id="A0A7M6DNV8"/>
<comment type="subcellular location">
    <subcellularLocation>
        <location evidence="1">Cell membrane</location>
        <topology evidence="1">Multi-pass membrane protein</topology>
    </subcellularLocation>
</comment>
<dbReference type="PROSITE" id="PS50262">
    <property type="entry name" value="G_PROTEIN_RECEP_F1_2"/>
    <property type="match status" value="1"/>
</dbReference>
<feature type="transmembrane region" description="Helical" evidence="10">
    <location>
        <begin position="158"/>
        <end position="181"/>
    </location>
</feature>
<dbReference type="GO" id="GO:0004930">
    <property type="term" value="F:G protein-coupled receptor activity"/>
    <property type="evidence" value="ECO:0007669"/>
    <property type="project" value="UniProtKB-KW"/>
</dbReference>
<keyword evidence="5" id="KW-0297">G-protein coupled receptor</keyword>
<keyword evidence="2" id="KW-1003">Cell membrane</keyword>
<dbReference type="SUPFAM" id="SSF81321">
    <property type="entry name" value="Family A G protein-coupled receptor-like"/>
    <property type="match status" value="1"/>
</dbReference>
<evidence type="ECO:0000256" key="4">
    <source>
        <dbReference type="ARBA" id="ARBA00022989"/>
    </source>
</evidence>
<reference evidence="12" key="1">
    <citation type="submission" date="2021-01" db="UniProtKB">
        <authorList>
            <consortium name="EnsemblMetazoa"/>
        </authorList>
    </citation>
    <scope>IDENTIFICATION</scope>
</reference>
<dbReference type="PANTHER" id="PTHR24246">
    <property type="entry name" value="OLFACTORY RECEPTOR AND ADENOSINE RECEPTOR"/>
    <property type="match status" value="1"/>
</dbReference>
<dbReference type="Proteomes" id="UP000594262">
    <property type="component" value="Unplaced"/>
</dbReference>
<feature type="transmembrane region" description="Helical" evidence="10">
    <location>
        <begin position="119"/>
        <end position="137"/>
    </location>
</feature>
<dbReference type="GeneID" id="136823483"/>
<feature type="transmembrane region" description="Helical" evidence="10">
    <location>
        <begin position="36"/>
        <end position="63"/>
    </location>
</feature>
<dbReference type="InterPro" id="IPR000276">
    <property type="entry name" value="GPCR_Rhodpsn"/>
</dbReference>
<dbReference type="EnsemblMetazoa" id="CLYHEMT018927.1">
    <property type="protein sequence ID" value="CLYHEMP018927.1"/>
    <property type="gene ID" value="CLYHEMG018927"/>
</dbReference>
<feature type="transmembrane region" description="Helical" evidence="10">
    <location>
        <begin position="248"/>
        <end position="268"/>
    </location>
</feature>
<evidence type="ECO:0000256" key="9">
    <source>
        <dbReference type="ARBA" id="ARBA00023224"/>
    </source>
</evidence>
<dbReference type="RefSeq" id="XP_066935776.1">
    <property type="nucleotide sequence ID" value="XM_067079675.1"/>
</dbReference>
<dbReference type="InterPro" id="IPR017452">
    <property type="entry name" value="GPCR_Rhodpsn_7TM"/>
</dbReference>
<evidence type="ECO:0000256" key="7">
    <source>
        <dbReference type="ARBA" id="ARBA00023170"/>
    </source>
</evidence>
<dbReference type="PRINTS" id="PR00237">
    <property type="entry name" value="GPCRRHODOPSN"/>
</dbReference>
<feature type="domain" description="G-protein coupled receptors family 1 profile" evidence="11">
    <location>
        <begin position="53"/>
        <end position="306"/>
    </location>
</feature>
<sequence>MVSFIAPNNTSMLLLTTSSISHNATHMTQDVGGIDLIAITAPSTVITALIIIINTFVLALFLSKAKLRKSTTNKILLSLVVSDLSTGVILLLHILASVIPTFAIAQTPATRSVRICLDIMTSWIQLVTMGNLALIIFERFITLIHPYKLEMLLGRKRITLAIQTIWGISLLIPCIQLFWVYPYMYRTPTHAEDEQTAYIDSVFSALTIFIFVLIPMTAFFIIFIRMFREIQRFPTIELFNKKQEERRVLKIFAVMYLFFAMFSLPYFLVRLLMDLQEAGHYKVTYLTYFIVTLMKSVPPLLNPFVYVLNKPDFIRELRHKKDTLTNALDRHTRFSSFITTSRRPSNDPYVNKTLLNLQEINNNNREILQDSDSTSAFHLTSRRTSSDTSDGLSVNKLSPKPTFILVTSTSSPSEVKLGNFL</sequence>
<evidence type="ECO:0000313" key="12">
    <source>
        <dbReference type="EnsemblMetazoa" id="CLYHEMP018927.1"/>
    </source>
</evidence>
<feature type="transmembrane region" description="Helical" evidence="10">
    <location>
        <begin position="201"/>
        <end position="227"/>
    </location>
</feature>
<evidence type="ECO:0000259" key="11">
    <source>
        <dbReference type="PROSITE" id="PS50262"/>
    </source>
</evidence>
<keyword evidence="8" id="KW-0325">Glycoprotein</keyword>
<dbReference type="GO" id="GO:0005886">
    <property type="term" value="C:plasma membrane"/>
    <property type="evidence" value="ECO:0007669"/>
    <property type="project" value="UniProtKB-SubCell"/>
</dbReference>
<keyword evidence="9" id="KW-0807">Transducer</keyword>
<keyword evidence="3 10" id="KW-0812">Transmembrane</keyword>
<name>A0A7M6DNV8_9CNID</name>
<evidence type="ECO:0000256" key="10">
    <source>
        <dbReference type="SAM" id="Phobius"/>
    </source>
</evidence>